<keyword evidence="4" id="KW-1185">Reference proteome</keyword>
<evidence type="ECO:0000256" key="2">
    <source>
        <dbReference type="SAM" id="Phobius"/>
    </source>
</evidence>
<feature type="transmembrane region" description="Helical" evidence="2">
    <location>
        <begin position="217"/>
        <end position="238"/>
    </location>
</feature>
<feature type="transmembrane region" description="Helical" evidence="2">
    <location>
        <begin position="161"/>
        <end position="183"/>
    </location>
</feature>
<evidence type="ECO:0000256" key="1">
    <source>
        <dbReference type="SAM" id="MobiDB-lite"/>
    </source>
</evidence>
<feature type="transmembrane region" description="Helical" evidence="2">
    <location>
        <begin position="50"/>
        <end position="75"/>
    </location>
</feature>
<reference evidence="3 4" key="1">
    <citation type="submission" date="2017-10" db="EMBL/GenBank/DDBJ databases">
        <title>Draft genome sequence of cellulolytic Actinomyces sp CtC72 isolated from cattle rumen fluid.</title>
        <authorList>
            <person name="Joshi A.J."/>
            <person name="Vasudevan G."/>
            <person name="Lanjekar V.B."/>
            <person name="Hivarkar S."/>
            <person name="Engineer A."/>
            <person name="Pore S.D."/>
            <person name="Dhakephalkar P.K."/>
            <person name="Dagar S."/>
        </authorList>
    </citation>
    <scope>NUCLEOTIDE SEQUENCE [LARGE SCALE GENOMIC DNA]</scope>
    <source>
        <strain evidence="4">CtC72</strain>
    </source>
</reference>
<feature type="transmembrane region" description="Helical" evidence="2">
    <location>
        <begin position="81"/>
        <end position="104"/>
    </location>
</feature>
<dbReference type="Proteomes" id="UP000194577">
    <property type="component" value="Unassembled WGS sequence"/>
</dbReference>
<evidence type="ECO:0000313" key="3">
    <source>
        <dbReference type="EMBL" id="PHP52814.1"/>
    </source>
</evidence>
<keyword evidence="2" id="KW-0812">Transmembrane</keyword>
<comment type="caution">
    <text evidence="3">The sequence shown here is derived from an EMBL/GenBank/DDBJ whole genome shotgun (WGS) entry which is preliminary data.</text>
</comment>
<evidence type="ECO:0008006" key="5">
    <source>
        <dbReference type="Google" id="ProtNLM"/>
    </source>
</evidence>
<protein>
    <recommendedName>
        <fullName evidence="5">DUF624 domain-containing protein</fullName>
    </recommendedName>
</protein>
<dbReference type="RefSeq" id="WP_086615020.1">
    <property type="nucleotide sequence ID" value="NZ_MTPX02000040.1"/>
</dbReference>
<keyword evidence="2" id="KW-0472">Membrane</keyword>
<keyword evidence="2" id="KW-1133">Transmembrane helix</keyword>
<feature type="transmembrane region" description="Helical" evidence="2">
    <location>
        <begin position="125"/>
        <end position="149"/>
    </location>
</feature>
<proteinExistence type="predicted"/>
<organism evidence="3 4">
    <name type="scientific">Actinomyces ruminis</name>
    <dbReference type="NCBI Taxonomy" id="1937003"/>
    <lineage>
        <taxon>Bacteria</taxon>
        <taxon>Bacillati</taxon>
        <taxon>Actinomycetota</taxon>
        <taxon>Actinomycetes</taxon>
        <taxon>Actinomycetales</taxon>
        <taxon>Actinomycetaceae</taxon>
        <taxon>Actinomyces</taxon>
    </lineage>
</organism>
<sequence length="263" mass="27101">MADRYPSAGAPRWGARTTPPTASPSGDDDAVQAPAPDVYADSLLVRTSAIIYQAAALGVGSLPLVIPAAASMFILDGTSAWSLLVLASTWALALTALPAVVYAVTRPGWTYDPSARRRIAALWRGWTGSIAQFGPIAAFVVMLVLGLAGSAAGITGGMRGALLSFLAVLGLVVGRAGTIVGLFNFKTADLLVLTAVMTIRDAAGTLLLAGIGAAGLLIALHAPATLMLFWVPLCALTAPATRGQRRILTEQFTCPRTHTPPEA</sequence>
<accession>A0ABX4MBG5</accession>
<gene>
    <name evidence="3" type="ORF">BW737_006770</name>
</gene>
<dbReference type="EMBL" id="MTPX02000040">
    <property type="protein sequence ID" value="PHP52814.1"/>
    <property type="molecule type" value="Genomic_DNA"/>
</dbReference>
<name>A0ABX4MBG5_9ACTO</name>
<feature type="region of interest" description="Disordered" evidence="1">
    <location>
        <begin position="1"/>
        <end position="31"/>
    </location>
</feature>
<evidence type="ECO:0000313" key="4">
    <source>
        <dbReference type="Proteomes" id="UP000194577"/>
    </source>
</evidence>